<keyword evidence="2" id="KW-1185">Reference proteome</keyword>
<evidence type="ECO:0000313" key="2">
    <source>
        <dbReference type="Proteomes" id="UP000587396"/>
    </source>
</evidence>
<dbReference type="RefSeq" id="WP_185904756.1">
    <property type="nucleotide sequence ID" value="NZ_JACMSE010000003.1"/>
</dbReference>
<dbReference type="AlphaFoldDB" id="A0A842JBG8"/>
<name>A0A842JBG8_9ACTN</name>
<evidence type="ECO:0000313" key="1">
    <source>
        <dbReference type="EMBL" id="MBC2888824.1"/>
    </source>
</evidence>
<proteinExistence type="predicted"/>
<dbReference type="EMBL" id="JACMSE010000003">
    <property type="protein sequence ID" value="MBC2888824.1"/>
    <property type="molecule type" value="Genomic_DNA"/>
</dbReference>
<organism evidence="1 2">
    <name type="scientific">Gordonibacter massiliensis</name>
    <name type="common">ex Traore et al. 2017</name>
    <dbReference type="NCBI Taxonomy" id="1841863"/>
    <lineage>
        <taxon>Bacteria</taxon>
        <taxon>Bacillati</taxon>
        <taxon>Actinomycetota</taxon>
        <taxon>Coriobacteriia</taxon>
        <taxon>Eggerthellales</taxon>
        <taxon>Eggerthellaceae</taxon>
        <taxon>Gordonibacter</taxon>
    </lineage>
</organism>
<gene>
    <name evidence="1" type="ORF">H7313_05600</name>
</gene>
<sequence>MKKLLGVLLGLLVVVVLVGVGLVALSNHSLGPVSDAAQNAKAAVANVAMDAADVKGKINDAVKSNRSAIQAATGLTDEQFDEAVAGLAINDWQAVALPNDAVATGTESASALGVDGTITTYEDPSYVTVNAYGQDVTLAVPESAQAYLPYLALL</sequence>
<accession>A0A842JBG8</accession>
<reference evidence="1 2" key="1">
    <citation type="submission" date="2020-08" db="EMBL/GenBank/DDBJ databases">
        <authorList>
            <person name="Liu C."/>
            <person name="Sun Q."/>
        </authorList>
    </citation>
    <scope>NUCLEOTIDE SEQUENCE [LARGE SCALE GENOMIC DNA]</scope>
    <source>
        <strain evidence="1 2">N22</strain>
    </source>
</reference>
<comment type="caution">
    <text evidence="1">The sequence shown here is derived from an EMBL/GenBank/DDBJ whole genome shotgun (WGS) entry which is preliminary data.</text>
</comment>
<dbReference type="Proteomes" id="UP000587396">
    <property type="component" value="Unassembled WGS sequence"/>
</dbReference>
<protein>
    <submittedName>
        <fullName evidence="1">Uncharacterized protein</fullName>
    </submittedName>
</protein>